<reference evidence="3" key="1">
    <citation type="submission" date="2016-11" db="EMBL/GenBank/DDBJ databases">
        <authorList>
            <person name="Varghese N."/>
            <person name="Submissions S."/>
        </authorList>
    </citation>
    <scope>NUCLEOTIDE SEQUENCE [LARGE SCALE GENOMIC DNA]</scope>
    <source>
        <strain evidence="3">DSM 10124</strain>
    </source>
</reference>
<keyword evidence="1" id="KW-0812">Transmembrane</keyword>
<dbReference type="EMBL" id="FQVG01000042">
    <property type="protein sequence ID" value="SHF20813.1"/>
    <property type="molecule type" value="Genomic_DNA"/>
</dbReference>
<evidence type="ECO:0000256" key="1">
    <source>
        <dbReference type="SAM" id="Phobius"/>
    </source>
</evidence>
<dbReference type="AlphaFoldDB" id="A0A1M4ZRX1"/>
<sequence length="167" mass="20251">MGYLYREIVEYKQKRFAKFILGIITFLCVLNFAVVLTDLKKYLNNFHYALYLIVLLLIFLQLKIWKKCNRRYRYQIIDDELIIERFDGNRRKVELSIDIKSIMKVEKVIDKICDDIEYKEYCISTKKHNLYRVIYKLDNKVYSFCFEPSTNFINKINNIMKKKPLAS</sequence>
<dbReference type="RefSeq" id="WP_073249431.1">
    <property type="nucleotide sequence ID" value="NZ_FQVG01000042.1"/>
</dbReference>
<feature type="transmembrane region" description="Helical" evidence="1">
    <location>
        <begin position="48"/>
        <end position="65"/>
    </location>
</feature>
<keyword evidence="3" id="KW-1185">Reference proteome</keyword>
<dbReference type="Proteomes" id="UP000184423">
    <property type="component" value="Unassembled WGS sequence"/>
</dbReference>
<proteinExistence type="predicted"/>
<name>A0A1M4ZRX1_9CLOT</name>
<protein>
    <submittedName>
        <fullName evidence="2">Uncharacterized protein</fullName>
    </submittedName>
</protein>
<accession>A0A1M4ZRX1</accession>
<gene>
    <name evidence="2" type="ORF">SAMN02746091_01999</name>
</gene>
<keyword evidence="1" id="KW-1133">Transmembrane helix</keyword>
<feature type="transmembrane region" description="Helical" evidence="1">
    <location>
        <begin position="16"/>
        <end position="36"/>
    </location>
</feature>
<keyword evidence="1" id="KW-0472">Membrane</keyword>
<evidence type="ECO:0000313" key="3">
    <source>
        <dbReference type="Proteomes" id="UP000184423"/>
    </source>
</evidence>
<evidence type="ECO:0000313" key="2">
    <source>
        <dbReference type="EMBL" id="SHF20813.1"/>
    </source>
</evidence>
<organism evidence="2 3">
    <name type="scientific">Caloramator proteoclasticus DSM 10124</name>
    <dbReference type="NCBI Taxonomy" id="1121262"/>
    <lineage>
        <taxon>Bacteria</taxon>
        <taxon>Bacillati</taxon>
        <taxon>Bacillota</taxon>
        <taxon>Clostridia</taxon>
        <taxon>Eubacteriales</taxon>
        <taxon>Clostridiaceae</taxon>
        <taxon>Caloramator</taxon>
    </lineage>
</organism>